<dbReference type="HOGENOM" id="CLU_3014616_0_0_1"/>
<keyword evidence="1" id="KW-0812">Transmembrane</keyword>
<keyword evidence="3" id="KW-1185">Reference proteome</keyword>
<reference evidence="3" key="1">
    <citation type="journal article" date="2011" name="Nat. Commun.">
        <title>Effector diversification within compartments of the Leptosphaeria maculans genome affected by Repeat-Induced Point mutations.</title>
        <authorList>
            <person name="Rouxel T."/>
            <person name="Grandaubert J."/>
            <person name="Hane J.K."/>
            <person name="Hoede C."/>
            <person name="van de Wouw A.P."/>
            <person name="Couloux A."/>
            <person name="Dominguez V."/>
            <person name="Anthouard V."/>
            <person name="Bally P."/>
            <person name="Bourras S."/>
            <person name="Cozijnsen A.J."/>
            <person name="Ciuffetti L.M."/>
            <person name="Degrave A."/>
            <person name="Dilmaghani A."/>
            <person name="Duret L."/>
            <person name="Fudal I."/>
            <person name="Goodwin S.B."/>
            <person name="Gout L."/>
            <person name="Glaser N."/>
            <person name="Linglin J."/>
            <person name="Kema G.H.J."/>
            <person name="Lapalu N."/>
            <person name="Lawrence C.B."/>
            <person name="May K."/>
            <person name="Meyer M."/>
            <person name="Ollivier B."/>
            <person name="Poulain J."/>
            <person name="Schoch C.L."/>
            <person name="Simon A."/>
            <person name="Spatafora J.W."/>
            <person name="Stachowiak A."/>
            <person name="Turgeon B.G."/>
            <person name="Tyler B.M."/>
            <person name="Vincent D."/>
            <person name="Weissenbach J."/>
            <person name="Amselem J."/>
            <person name="Quesneville H."/>
            <person name="Oliver R.P."/>
            <person name="Wincker P."/>
            <person name="Balesdent M.-H."/>
            <person name="Howlett B.J."/>
        </authorList>
    </citation>
    <scope>NUCLEOTIDE SEQUENCE [LARGE SCALE GENOMIC DNA]</scope>
    <source>
        <strain evidence="3">JN3 / isolate v23.1.3 / race Av1-4-5-6-7-8</strain>
    </source>
</reference>
<sequence>MCGEWNCPIAMGNTVVGLGDSLDMVLFFWSLVAWVCHYIDLLNCYYDRHSKMSGAG</sequence>
<name>E4ZWV9_LEPMJ</name>
<protein>
    <submittedName>
        <fullName evidence="2">Predicted protein</fullName>
    </submittedName>
</protein>
<gene>
    <name evidence="2" type="ORF">LEMA_uP032370.1</name>
</gene>
<dbReference type="Proteomes" id="UP000002668">
    <property type="component" value="Genome"/>
</dbReference>
<dbReference type="AlphaFoldDB" id="E4ZWV9"/>
<accession>E4ZWV9</accession>
<proteinExistence type="predicted"/>
<keyword evidence="1" id="KW-0472">Membrane</keyword>
<dbReference type="VEuPathDB" id="FungiDB:LEMA_uP032370.1"/>
<evidence type="ECO:0000313" key="3">
    <source>
        <dbReference type="Proteomes" id="UP000002668"/>
    </source>
</evidence>
<evidence type="ECO:0000313" key="2">
    <source>
        <dbReference type="EMBL" id="CBX96085.1"/>
    </source>
</evidence>
<dbReference type="EMBL" id="FP929127">
    <property type="protein sequence ID" value="CBX96085.1"/>
    <property type="molecule type" value="Genomic_DNA"/>
</dbReference>
<dbReference type="InParanoid" id="E4ZWV9"/>
<feature type="transmembrane region" description="Helical" evidence="1">
    <location>
        <begin position="26"/>
        <end position="46"/>
    </location>
</feature>
<keyword evidence="1" id="KW-1133">Transmembrane helix</keyword>
<organism evidence="3">
    <name type="scientific">Leptosphaeria maculans (strain JN3 / isolate v23.1.3 / race Av1-4-5-6-7-8)</name>
    <name type="common">Blackleg fungus</name>
    <name type="synonym">Phoma lingam</name>
    <dbReference type="NCBI Taxonomy" id="985895"/>
    <lineage>
        <taxon>Eukaryota</taxon>
        <taxon>Fungi</taxon>
        <taxon>Dikarya</taxon>
        <taxon>Ascomycota</taxon>
        <taxon>Pezizomycotina</taxon>
        <taxon>Dothideomycetes</taxon>
        <taxon>Pleosporomycetidae</taxon>
        <taxon>Pleosporales</taxon>
        <taxon>Pleosporineae</taxon>
        <taxon>Leptosphaeriaceae</taxon>
        <taxon>Plenodomus</taxon>
        <taxon>Plenodomus lingam/Leptosphaeria maculans species complex</taxon>
    </lineage>
</organism>
<evidence type="ECO:0000256" key="1">
    <source>
        <dbReference type="SAM" id="Phobius"/>
    </source>
</evidence>